<dbReference type="AlphaFoldDB" id="A0A7J9SKH6"/>
<name>A0A7J9SKH6_9EURY</name>
<dbReference type="Proteomes" id="UP000546257">
    <property type="component" value="Unassembled WGS sequence"/>
</dbReference>
<organism evidence="1 2">
    <name type="scientific">Halobellus ruber</name>
    <dbReference type="NCBI Taxonomy" id="2761102"/>
    <lineage>
        <taxon>Archaea</taxon>
        <taxon>Methanobacteriati</taxon>
        <taxon>Methanobacteriota</taxon>
        <taxon>Stenosarchaea group</taxon>
        <taxon>Halobacteria</taxon>
        <taxon>Halobacteriales</taxon>
        <taxon>Haloferacaceae</taxon>
        <taxon>Halobellus</taxon>
    </lineage>
</organism>
<gene>
    <name evidence="1" type="ORF">H5V44_14270</name>
</gene>
<dbReference type="PANTHER" id="PTHR42754:SF1">
    <property type="entry name" value="LIPOPROTEIN"/>
    <property type="match status" value="1"/>
</dbReference>
<dbReference type="PANTHER" id="PTHR42754">
    <property type="entry name" value="ENDOGLUCANASE"/>
    <property type="match status" value="1"/>
</dbReference>
<dbReference type="EMBL" id="JACKXD010000005">
    <property type="protein sequence ID" value="MBB6647435.1"/>
    <property type="molecule type" value="Genomic_DNA"/>
</dbReference>
<evidence type="ECO:0008006" key="3">
    <source>
        <dbReference type="Google" id="ProtNLM"/>
    </source>
</evidence>
<protein>
    <recommendedName>
        <fullName evidence="3">Exo-alpha-sialidase</fullName>
    </recommendedName>
</protein>
<dbReference type="RefSeq" id="WP_185193808.1">
    <property type="nucleotide sequence ID" value="NZ_JACKXD010000005.1"/>
</dbReference>
<proteinExistence type="predicted"/>
<accession>A0A7J9SKH6</accession>
<evidence type="ECO:0000313" key="2">
    <source>
        <dbReference type="Proteomes" id="UP000546257"/>
    </source>
</evidence>
<comment type="caution">
    <text evidence="1">The sequence shown here is derived from an EMBL/GenBank/DDBJ whole genome shotgun (WGS) entry which is preliminary data.</text>
</comment>
<keyword evidence="2" id="KW-1185">Reference proteome</keyword>
<reference evidence="1 2" key="1">
    <citation type="submission" date="2020-08" db="EMBL/GenBank/DDBJ databases">
        <authorList>
            <person name="Seo M.-J."/>
        </authorList>
    </citation>
    <scope>NUCLEOTIDE SEQUENCE [LARGE SCALE GENOMIC DNA]</scope>
    <source>
        <strain evidence="1 2">MBLA0160</strain>
    </source>
</reference>
<sequence>MPTRRRALLLGATAAVGVVGQRSRDHTHAALSDDSDVIDRFDPTWRTMADSPWGVRWEVEIEGRPEIAAETARGSVVVAGTRSGDEDSPTWLAEIDSEGSVRVDRMVRDDPVTGPPSAVLPTAGGTLLGGHDGDDAAWIVSLSEEGEPRWSRRYRPDGGSGWSPLALVPTIRSSDAAAYTLVSKRESSNDWRDSAWLLQFGSDGDIRWNRTYDADVPSLDAVYAPDGSTFLLAGQLAGPGVDGSAGVLAIDNGGVAWRRTYPAYWFSDVAPASDDASGFVAVGHIDRGDSDSVGVVARLGAGGSVNWWRTLASEDDPVACNGVRSTPRGYLIGGLVRRGERDDAPFVGTLDPDGDRDQWYLFDGSRSVWPLFASDRPLSVEETEDGSVIRAFGGI</sequence>
<evidence type="ECO:0000313" key="1">
    <source>
        <dbReference type="EMBL" id="MBB6647435.1"/>
    </source>
</evidence>